<dbReference type="RefSeq" id="WP_052897924.1">
    <property type="nucleotide sequence ID" value="NZ_JRXE01000004.1"/>
</dbReference>
<dbReference type="PATRIC" id="fig|1560201.3.peg.800"/>
<evidence type="ECO:0000313" key="3">
    <source>
        <dbReference type="EMBL" id="KOC94996.1"/>
    </source>
</evidence>
<protein>
    <submittedName>
        <fullName evidence="3">Lipoprotein</fullName>
    </submittedName>
</protein>
<keyword evidence="1" id="KW-0732">Signal</keyword>
<accession>A0A0L7TIC2</accession>
<sequence>MNQALKVAVVALLLSGCALKQYPKSTPLGAQESATLDCPAIDNEMAKSQRVQQEIADTGKFSTLTVVGFMLDFGIGNGIAKYHASSKAEERLTQLRALKTVKCPQSS</sequence>
<dbReference type="EMBL" id="JRXE01000004">
    <property type="protein sequence ID" value="KOC91878.1"/>
    <property type="molecule type" value="Genomic_DNA"/>
</dbReference>
<dbReference type="PROSITE" id="PS51257">
    <property type="entry name" value="PROKAR_LIPOPROTEIN"/>
    <property type="match status" value="1"/>
</dbReference>
<organism evidence="3 4">
    <name type="scientific">Winslowiella iniecta</name>
    <dbReference type="NCBI Taxonomy" id="1560201"/>
    <lineage>
        <taxon>Bacteria</taxon>
        <taxon>Pseudomonadati</taxon>
        <taxon>Pseudomonadota</taxon>
        <taxon>Gammaproteobacteria</taxon>
        <taxon>Enterobacterales</taxon>
        <taxon>Erwiniaceae</taxon>
        <taxon>Winslowiella</taxon>
    </lineage>
</organism>
<dbReference type="Proteomes" id="UP000037088">
    <property type="component" value="Unassembled WGS sequence"/>
</dbReference>
<evidence type="ECO:0000313" key="4">
    <source>
        <dbReference type="Proteomes" id="UP000036851"/>
    </source>
</evidence>
<evidence type="ECO:0000256" key="1">
    <source>
        <dbReference type="SAM" id="SignalP"/>
    </source>
</evidence>
<dbReference type="OrthoDB" id="7206526at2"/>
<dbReference type="Proteomes" id="UP000036851">
    <property type="component" value="Unassembled WGS sequence"/>
</dbReference>
<evidence type="ECO:0000313" key="5">
    <source>
        <dbReference type="Proteomes" id="UP000037088"/>
    </source>
</evidence>
<name>A0A0L7TIC2_9GAMM</name>
<gene>
    <name evidence="2" type="ORF">NG42_03710</name>
    <name evidence="3" type="ORF">NG43_02010</name>
</gene>
<dbReference type="AlphaFoldDB" id="A0A0L7TIC2"/>
<proteinExistence type="predicted"/>
<feature type="signal peptide" evidence="1">
    <location>
        <begin position="1"/>
        <end position="20"/>
    </location>
</feature>
<evidence type="ECO:0000313" key="2">
    <source>
        <dbReference type="EMBL" id="KOC91878.1"/>
    </source>
</evidence>
<dbReference type="EMBL" id="JRXF01000002">
    <property type="protein sequence ID" value="KOC94996.1"/>
    <property type="molecule type" value="Genomic_DNA"/>
</dbReference>
<feature type="chain" id="PRO_5008219577" evidence="1">
    <location>
        <begin position="21"/>
        <end position="107"/>
    </location>
</feature>
<reference evidence="4 5" key="1">
    <citation type="journal article" date="2015" name="Int. J. Syst. Evol. Microbiol.">
        <title>Erwinia iniecta sp. nov., isolated from Russian wheat aphids (Diuraphis noxia).</title>
        <authorList>
            <person name="Campillo T."/>
            <person name="Luna E."/>
            <person name="Portier P."/>
            <person name="Fischer-Le Saux M."/>
            <person name="Lapitan N."/>
            <person name="Tisserat N.A."/>
            <person name="Leach J.E."/>
        </authorList>
    </citation>
    <scope>NUCLEOTIDE SEQUENCE [LARGE SCALE GENOMIC DNA]</scope>
    <source>
        <strain evidence="2 5">B120</strain>
        <strain evidence="3 4">B149</strain>
    </source>
</reference>
<keyword evidence="3" id="KW-0449">Lipoprotein</keyword>
<dbReference type="STRING" id="1560201.NG42_03710"/>
<comment type="caution">
    <text evidence="3">The sequence shown here is derived from an EMBL/GenBank/DDBJ whole genome shotgun (WGS) entry which is preliminary data.</text>
</comment>
<keyword evidence="5" id="KW-1185">Reference proteome</keyword>